<dbReference type="PROSITE" id="PS50049">
    <property type="entry name" value="THD_2"/>
    <property type="match status" value="1"/>
</dbReference>
<feature type="region of interest" description="Disordered" evidence="5">
    <location>
        <begin position="87"/>
        <end position="118"/>
    </location>
</feature>
<dbReference type="RefSeq" id="XP_018552679.1">
    <property type="nucleotide sequence ID" value="XM_018697163.2"/>
</dbReference>
<feature type="transmembrane region" description="Helical" evidence="6">
    <location>
        <begin position="50"/>
        <end position="74"/>
    </location>
</feature>
<keyword evidence="3" id="KW-0202">Cytokine</keyword>
<dbReference type="KEGG" id="lcf:108897494"/>
<evidence type="ECO:0000259" key="7">
    <source>
        <dbReference type="PROSITE" id="PS50049"/>
    </source>
</evidence>
<evidence type="ECO:0000256" key="4">
    <source>
        <dbReference type="ARBA" id="ARBA00023136"/>
    </source>
</evidence>
<keyword evidence="4 6" id="KW-0472">Membrane</keyword>
<organism evidence="8 9">
    <name type="scientific">Lates calcarifer</name>
    <name type="common">Barramundi</name>
    <name type="synonym">Holocentrus calcarifer</name>
    <dbReference type="NCBI Taxonomy" id="8187"/>
    <lineage>
        <taxon>Eukaryota</taxon>
        <taxon>Metazoa</taxon>
        <taxon>Chordata</taxon>
        <taxon>Craniata</taxon>
        <taxon>Vertebrata</taxon>
        <taxon>Euteleostomi</taxon>
        <taxon>Actinopterygii</taxon>
        <taxon>Neopterygii</taxon>
        <taxon>Teleostei</taxon>
        <taxon>Neoteleostei</taxon>
        <taxon>Acanthomorphata</taxon>
        <taxon>Carangaria</taxon>
        <taxon>Carangaria incertae sedis</taxon>
        <taxon>Centropomidae</taxon>
        <taxon>Lates</taxon>
    </lineage>
</organism>
<feature type="compositionally biased region" description="Polar residues" evidence="5">
    <location>
        <begin position="87"/>
        <end position="98"/>
    </location>
</feature>
<dbReference type="InParanoid" id="A0A4W6DGY0"/>
<dbReference type="STRING" id="8187.ENSLCAP00010024026"/>
<dbReference type="Proteomes" id="UP000314980">
    <property type="component" value="Unassembled WGS sequence"/>
</dbReference>
<evidence type="ECO:0000313" key="8">
    <source>
        <dbReference type="Ensembl" id="ENSLCAP00010024026.1"/>
    </source>
</evidence>
<dbReference type="GO" id="GO:0006955">
    <property type="term" value="P:immune response"/>
    <property type="evidence" value="ECO:0007669"/>
    <property type="project" value="InterPro"/>
</dbReference>
<feature type="domain" description="THD" evidence="7">
    <location>
        <begin position="109"/>
        <end position="242"/>
    </location>
</feature>
<dbReference type="GeneID" id="108897494"/>
<name>A0A4W6DGY0_LATCA</name>
<dbReference type="SMART" id="SM00207">
    <property type="entry name" value="TNF"/>
    <property type="match status" value="1"/>
</dbReference>
<evidence type="ECO:0000256" key="5">
    <source>
        <dbReference type="SAM" id="MobiDB-lite"/>
    </source>
</evidence>
<evidence type="ECO:0000313" key="9">
    <source>
        <dbReference type="Proteomes" id="UP000314980"/>
    </source>
</evidence>
<dbReference type="Pfam" id="PF00229">
    <property type="entry name" value="TNF"/>
    <property type="match status" value="1"/>
</dbReference>
<dbReference type="AlphaFoldDB" id="A0A4W6DGY0"/>
<dbReference type="Gene3D" id="2.60.120.40">
    <property type="match status" value="1"/>
</dbReference>
<keyword evidence="9" id="KW-1185">Reference proteome</keyword>
<keyword evidence="6" id="KW-0812">Transmembrane</keyword>
<dbReference type="GO" id="GO:0005615">
    <property type="term" value="C:extracellular space"/>
    <property type="evidence" value="ECO:0007669"/>
    <property type="project" value="UniProtKB-KW"/>
</dbReference>
<dbReference type="InterPro" id="IPR006052">
    <property type="entry name" value="TNF_dom"/>
</dbReference>
<dbReference type="Proteomes" id="UP000694890">
    <property type="component" value="Linkage group LG9"/>
</dbReference>
<dbReference type="GO" id="GO:0016020">
    <property type="term" value="C:membrane"/>
    <property type="evidence" value="ECO:0007669"/>
    <property type="project" value="UniProtKB-SubCell"/>
</dbReference>
<dbReference type="PANTHER" id="PTHR11471:SF34">
    <property type="entry name" value="TUMOR NECROSIS FACTOR LIGAND SUPERFAMILY MEMBER 14"/>
    <property type="match status" value="1"/>
</dbReference>
<evidence type="ECO:0000256" key="2">
    <source>
        <dbReference type="ARBA" id="ARBA00008670"/>
    </source>
</evidence>
<evidence type="ECO:0000256" key="3">
    <source>
        <dbReference type="ARBA" id="ARBA00022514"/>
    </source>
</evidence>
<dbReference type="SUPFAM" id="SSF49842">
    <property type="entry name" value="TNF-like"/>
    <property type="match status" value="1"/>
</dbReference>
<comment type="subcellular location">
    <subcellularLocation>
        <location evidence="1">Membrane</location>
    </subcellularLocation>
</comment>
<gene>
    <name evidence="8 10" type="primary">LOC108897494</name>
</gene>
<protein>
    <submittedName>
        <fullName evidence="8">TNF superfamily member 14</fullName>
    </submittedName>
    <submittedName>
        <fullName evidence="10">Tumor necrosis factor ligand superfamily member 6</fullName>
    </submittedName>
</protein>
<sequence length="242" mass="26714">MTSTYRKSAAGAADSEDGCVSVNLVDSSAAQPLLPPGLRRWQRRVTAAQTLLLLLVCLALCGMAIEACFIFRLYRHESPAAASSSKLIGGQDVTSPTKRPSYDIRPSKPVAHLTDGPDAAHGPQIMAWSVDADPLLYEMDYKDSKLLIKKEGYYYVYSKVYFLDSGVFHHSVHLLTTIYSGGSITLLQSRKYSPASGKTRSNSYLGGVFHLYRDDALYVKVSNTTKIERHKAFENVFGAYMI</sequence>
<reference evidence="10" key="2">
    <citation type="submission" date="2025-04" db="UniProtKB">
        <authorList>
            <consortium name="RefSeq"/>
        </authorList>
    </citation>
    <scope>IDENTIFICATION</scope>
    <source>
        <tissue evidence="10">Brain</tissue>
    </source>
</reference>
<proteinExistence type="inferred from homology"/>
<evidence type="ECO:0000313" key="10">
    <source>
        <dbReference type="RefSeq" id="XP_018552679.1"/>
    </source>
</evidence>
<dbReference type="Ensembl" id="ENSLCAT00010024554.1">
    <property type="protein sequence ID" value="ENSLCAP00010024026.1"/>
    <property type="gene ID" value="ENSLCAG00010011277.1"/>
</dbReference>
<evidence type="ECO:0000256" key="1">
    <source>
        <dbReference type="ARBA" id="ARBA00004370"/>
    </source>
</evidence>
<dbReference type="PANTHER" id="PTHR11471">
    <property type="entry name" value="TUMOR NECROSIS FACTOR FAMILY MEMBER"/>
    <property type="match status" value="1"/>
</dbReference>
<dbReference type="GO" id="GO:0005164">
    <property type="term" value="F:tumor necrosis factor receptor binding"/>
    <property type="evidence" value="ECO:0007669"/>
    <property type="project" value="InterPro"/>
</dbReference>
<dbReference type="OrthoDB" id="6072476at2759"/>
<dbReference type="InterPro" id="IPR008983">
    <property type="entry name" value="Tumour_necrosis_fac-like_dom"/>
</dbReference>
<evidence type="ECO:0000256" key="6">
    <source>
        <dbReference type="SAM" id="Phobius"/>
    </source>
</evidence>
<accession>A0A4W6DGY0</accession>
<dbReference type="GeneTree" id="ENSGT01060000248544"/>
<dbReference type="GO" id="GO:0005125">
    <property type="term" value="F:cytokine activity"/>
    <property type="evidence" value="ECO:0007669"/>
    <property type="project" value="UniProtKB-KW"/>
</dbReference>
<keyword evidence="6" id="KW-1133">Transmembrane helix</keyword>
<comment type="similarity">
    <text evidence="2">Belongs to the tumor necrosis factor family.</text>
</comment>
<reference evidence="9" key="1">
    <citation type="submission" date="2015-09" db="EMBL/GenBank/DDBJ databases">
        <authorList>
            <person name="Sai Rama Sridatta P."/>
        </authorList>
    </citation>
    <scope>NUCLEOTIDE SEQUENCE [LARGE SCALE GENOMIC DNA]</scope>
</reference>
<reference evidence="8" key="3">
    <citation type="submission" date="2025-05" db="UniProtKB">
        <authorList>
            <consortium name="Ensembl"/>
        </authorList>
    </citation>
    <scope>IDENTIFICATION</scope>
</reference>